<evidence type="ECO:0000313" key="2">
    <source>
        <dbReference type="Proteomes" id="UP000887116"/>
    </source>
</evidence>
<dbReference type="AlphaFoldDB" id="A0A8X6FXG9"/>
<keyword evidence="2" id="KW-1185">Reference proteome</keyword>
<gene>
    <name evidence="1" type="ORF">TNCT_103351</name>
</gene>
<dbReference type="Proteomes" id="UP000887116">
    <property type="component" value="Unassembled WGS sequence"/>
</dbReference>
<protein>
    <submittedName>
        <fullName evidence="1">Uncharacterized protein</fullName>
    </submittedName>
</protein>
<evidence type="ECO:0000313" key="1">
    <source>
        <dbReference type="EMBL" id="GFQ89519.1"/>
    </source>
</evidence>
<reference evidence="1" key="1">
    <citation type="submission" date="2020-07" db="EMBL/GenBank/DDBJ databases">
        <title>Multicomponent nature underlies the extraordinary mechanical properties of spider dragline silk.</title>
        <authorList>
            <person name="Kono N."/>
            <person name="Nakamura H."/>
            <person name="Mori M."/>
            <person name="Yoshida Y."/>
            <person name="Ohtoshi R."/>
            <person name="Malay A.D."/>
            <person name="Moran D.A.P."/>
            <person name="Tomita M."/>
            <person name="Numata K."/>
            <person name="Arakawa K."/>
        </authorList>
    </citation>
    <scope>NUCLEOTIDE SEQUENCE</scope>
</reference>
<proteinExistence type="predicted"/>
<accession>A0A8X6FXG9</accession>
<comment type="caution">
    <text evidence="1">The sequence shown here is derived from an EMBL/GenBank/DDBJ whole genome shotgun (WGS) entry which is preliminary data.</text>
</comment>
<sequence>MSIMIDRHTFACLTFGSQYPNLSDTKKHSEVNSDKLVTLFPIVTSLTVDKEKNAKKGFLNRFSSGKKR</sequence>
<organism evidence="1 2">
    <name type="scientific">Trichonephila clavata</name>
    <name type="common">Joro spider</name>
    <name type="synonym">Nephila clavata</name>
    <dbReference type="NCBI Taxonomy" id="2740835"/>
    <lineage>
        <taxon>Eukaryota</taxon>
        <taxon>Metazoa</taxon>
        <taxon>Ecdysozoa</taxon>
        <taxon>Arthropoda</taxon>
        <taxon>Chelicerata</taxon>
        <taxon>Arachnida</taxon>
        <taxon>Araneae</taxon>
        <taxon>Araneomorphae</taxon>
        <taxon>Entelegynae</taxon>
        <taxon>Araneoidea</taxon>
        <taxon>Nephilidae</taxon>
        <taxon>Trichonephila</taxon>
    </lineage>
</organism>
<name>A0A8X6FXG9_TRICU</name>
<dbReference type="EMBL" id="BMAO01033432">
    <property type="protein sequence ID" value="GFQ89519.1"/>
    <property type="molecule type" value="Genomic_DNA"/>
</dbReference>